<dbReference type="RefSeq" id="WP_101692697.1">
    <property type="nucleotide sequence ID" value="NZ_JACOPR010000004.1"/>
</dbReference>
<dbReference type="NCBIfam" id="NF004976">
    <property type="entry name" value="PRK06349.1"/>
    <property type="match status" value="1"/>
</dbReference>
<proteinExistence type="inferred from homology"/>
<dbReference type="GO" id="GO:0004412">
    <property type="term" value="F:homoserine dehydrogenase activity"/>
    <property type="evidence" value="ECO:0007669"/>
    <property type="project" value="UniProtKB-EC"/>
</dbReference>
<dbReference type="PANTHER" id="PTHR43331:SF1">
    <property type="entry name" value="HOMOSERINE DEHYDROGENASE"/>
    <property type="match status" value="1"/>
</dbReference>
<comment type="similarity">
    <text evidence="3 11">Belongs to the homoserine dehydrogenase family.</text>
</comment>
<accession>A0ABR7HTT4</accession>
<keyword evidence="7 10" id="KW-0791">Threonine biosynthesis</keyword>
<evidence type="ECO:0000256" key="11">
    <source>
        <dbReference type="RuleBase" id="RU004171"/>
    </source>
</evidence>
<dbReference type="Gene3D" id="3.40.50.720">
    <property type="entry name" value="NAD(P)-binding Rossmann-like Domain"/>
    <property type="match status" value="1"/>
</dbReference>
<reference evidence="14 15" key="1">
    <citation type="submission" date="2020-08" db="EMBL/GenBank/DDBJ databases">
        <title>Genome public.</title>
        <authorList>
            <person name="Liu C."/>
            <person name="Sun Q."/>
        </authorList>
    </citation>
    <scope>NUCLEOTIDE SEQUENCE [LARGE SCALE GENOMIC DNA]</scope>
    <source>
        <strain evidence="14 15">New-38</strain>
    </source>
</reference>
<evidence type="ECO:0000256" key="8">
    <source>
        <dbReference type="ARBA" id="ARBA00023002"/>
    </source>
</evidence>
<dbReference type="Pfam" id="PF03447">
    <property type="entry name" value="NAD_binding_3"/>
    <property type="match status" value="1"/>
</dbReference>
<dbReference type="Gene3D" id="3.30.360.10">
    <property type="entry name" value="Dihydrodipicolinate Reductase, domain 2"/>
    <property type="match status" value="1"/>
</dbReference>
<dbReference type="SUPFAM" id="SSF51735">
    <property type="entry name" value="NAD(P)-binding Rossmann-fold domains"/>
    <property type="match status" value="1"/>
</dbReference>
<evidence type="ECO:0000256" key="7">
    <source>
        <dbReference type="ARBA" id="ARBA00022697"/>
    </source>
</evidence>
<dbReference type="InterPro" id="IPR019811">
    <property type="entry name" value="HDH_CS"/>
</dbReference>
<evidence type="ECO:0000256" key="4">
    <source>
        <dbReference type="ARBA" id="ARBA00013213"/>
    </source>
</evidence>
<evidence type="ECO:0000313" key="15">
    <source>
        <dbReference type="Proteomes" id="UP000660021"/>
    </source>
</evidence>
<keyword evidence="6 10" id="KW-0028">Amino-acid biosynthesis</keyword>
<evidence type="ECO:0000256" key="2">
    <source>
        <dbReference type="ARBA" id="ARBA00005062"/>
    </source>
</evidence>
<dbReference type="PANTHER" id="PTHR43331">
    <property type="entry name" value="HOMOSERINE DEHYDROGENASE"/>
    <property type="match status" value="1"/>
</dbReference>
<comment type="pathway">
    <text evidence="1 10">Amino-acid biosynthesis; L-threonine biosynthesis; L-threonine from L-aspartate: step 3/5.</text>
</comment>
<dbReference type="PROSITE" id="PS01042">
    <property type="entry name" value="HOMOSER_DHGENASE"/>
    <property type="match status" value="1"/>
</dbReference>
<evidence type="ECO:0000259" key="12">
    <source>
        <dbReference type="Pfam" id="PF00742"/>
    </source>
</evidence>
<dbReference type="Gene3D" id="3.30.70.260">
    <property type="match status" value="1"/>
</dbReference>
<feature type="domain" description="Homoserine dehydrogenase catalytic" evidence="12">
    <location>
        <begin position="132"/>
        <end position="311"/>
    </location>
</feature>
<protein>
    <recommendedName>
        <fullName evidence="5 10">Homoserine dehydrogenase</fullName>
        <ecNumber evidence="4 10">1.1.1.3</ecNumber>
    </recommendedName>
</protein>
<dbReference type="PIRSF" id="PIRSF000098">
    <property type="entry name" value="Homoser_dehydrog"/>
    <property type="match status" value="1"/>
</dbReference>
<dbReference type="EC" id="1.1.1.3" evidence="4 10"/>
<keyword evidence="9 10" id="KW-0486">Methionine biosynthesis</keyword>
<feature type="domain" description="Aspartate/homoserine dehydrogenase NAD-binding" evidence="13">
    <location>
        <begin position="8"/>
        <end position="124"/>
    </location>
</feature>
<evidence type="ECO:0000259" key="13">
    <source>
        <dbReference type="Pfam" id="PF03447"/>
    </source>
</evidence>
<sequence length="400" mass="42952">MIHVAILGYGVVGSGVAEVLHENAGAIGRRAEEEIGVKYILVRRDYPDSPFRDRMVRDFSRIEQDPQVEVVVEVMGGTGAAKEYTERALRAGKSVVTANKELVAEHGYELLQLAREHGARYLFEASVGGGIPIIRPLSQCLAANEIEEITGILNGTTNYILTRMIRGGLSFEAALKEAQDNGYAEADPTADIQGHDACRKICILASLAFGRHIYPRQVPTQGITELTGADVAYAGSAGYRWKLLGRAIRQADGRLCIYVAPHLVEEENPLSGVEDVFNAITVKGNAVGDVMFYGRGAGKRPTASAVVADVMDVAKHRKGPGELSWAPGGEDTVAPADALESRWYVRLAEAAALPEGVQELTRPDAPAGERAFLTGAMSGAQLRESLSGFGRVVLAQRVLD</sequence>
<evidence type="ECO:0000256" key="1">
    <source>
        <dbReference type="ARBA" id="ARBA00005056"/>
    </source>
</evidence>
<dbReference type="InterPro" id="IPR001342">
    <property type="entry name" value="HDH_cat"/>
</dbReference>
<dbReference type="Proteomes" id="UP000660021">
    <property type="component" value="Unassembled WGS sequence"/>
</dbReference>
<dbReference type="EMBL" id="JACOPR010000004">
    <property type="protein sequence ID" value="MBC5730933.1"/>
    <property type="molecule type" value="Genomic_DNA"/>
</dbReference>
<evidence type="ECO:0000256" key="10">
    <source>
        <dbReference type="RuleBase" id="RU000579"/>
    </source>
</evidence>
<dbReference type="InterPro" id="IPR005106">
    <property type="entry name" value="Asp/hSer_DH_NAD-bd"/>
</dbReference>
<evidence type="ECO:0000256" key="9">
    <source>
        <dbReference type="ARBA" id="ARBA00023167"/>
    </source>
</evidence>
<keyword evidence="8 10" id="KW-0560">Oxidoreductase</keyword>
<organism evidence="14 15">
    <name type="scientific">Pseudoflavonifractor hominis</name>
    <dbReference type="NCBI Taxonomy" id="2763059"/>
    <lineage>
        <taxon>Bacteria</taxon>
        <taxon>Bacillati</taxon>
        <taxon>Bacillota</taxon>
        <taxon>Clostridia</taxon>
        <taxon>Eubacteriales</taxon>
        <taxon>Oscillospiraceae</taxon>
        <taxon>Pseudoflavonifractor</taxon>
    </lineage>
</organism>
<dbReference type="InterPro" id="IPR036291">
    <property type="entry name" value="NAD(P)-bd_dom_sf"/>
</dbReference>
<keyword evidence="15" id="KW-1185">Reference proteome</keyword>
<evidence type="ECO:0000256" key="5">
    <source>
        <dbReference type="ARBA" id="ARBA00013376"/>
    </source>
</evidence>
<comment type="caution">
    <text evidence="14">The sequence shown here is derived from an EMBL/GenBank/DDBJ whole genome shotgun (WGS) entry which is preliminary data.</text>
</comment>
<dbReference type="SUPFAM" id="SSF55347">
    <property type="entry name" value="Glyceraldehyde-3-phosphate dehydrogenase-like, C-terminal domain"/>
    <property type="match status" value="1"/>
</dbReference>
<comment type="catalytic activity">
    <reaction evidence="10">
        <text>L-homoserine + NADP(+) = L-aspartate 4-semialdehyde + NADPH + H(+)</text>
        <dbReference type="Rhea" id="RHEA:15761"/>
        <dbReference type="ChEBI" id="CHEBI:15378"/>
        <dbReference type="ChEBI" id="CHEBI:57476"/>
        <dbReference type="ChEBI" id="CHEBI:57783"/>
        <dbReference type="ChEBI" id="CHEBI:58349"/>
        <dbReference type="ChEBI" id="CHEBI:537519"/>
        <dbReference type="EC" id="1.1.1.3"/>
    </reaction>
</comment>
<keyword evidence="10" id="KW-0521">NADP</keyword>
<name>A0ABR7HTT4_9FIRM</name>
<dbReference type="InterPro" id="IPR016204">
    <property type="entry name" value="HDH"/>
</dbReference>
<evidence type="ECO:0000313" key="14">
    <source>
        <dbReference type="EMBL" id="MBC5730933.1"/>
    </source>
</evidence>
<dbReference type="Pfam" id="PF00742">
    <property type="entry name" value="Homoserine_dh"/>
    <property type="match status" value="1"/>
</dbReference>
<comment type="pathway">
    <text evidence="2 10">Amino-acid biosynthesis; L-methionine biosynthesis via de novo pathway; L-homoserine from L-aspartate: step 3/3.</text>
</comment>
<evidence type="ECO:0000256" key="3">
    <source>
        <dbReference type="ARBA" id="ARBA00006753"/>
    </source>
</evidence>
<evidence type="ECO:0000256" key="6">
    <source>
        <dbReference type="ARBA" id="ARBA00022605"/>
    </source>
</evidence>
<gene>
    <name evidence="14" type="ORF">H8S34_08825</name>
</gene>